<evidence type="ECO:0000313" key="1">
    <source>
        <dbReference type="EMBL" id="MFB9474666.1"/>
    </source>
</evidence>
<organism evidence="1 2">
    <name type="scientific">Nonomuraea salmonea</name>
    <dbReference type="NCBI Taxonomy" id="46181"/>
    <lineage>
        <taxon>Bacteria</taxon>
        <taxon>Bacillati</taxon>
        <taxon>Actinomycetota</taxon>
        <taxon>Actinomycetes</taxon>
        <taxon>Streptosporangiales</taxon>
        <taxon>Streptosporangiaceae</taxon>
        <taxon>Nonomuraea</taxon>
    </lineage>
</organism>
<reference evidence="1 2" key="1">
    <citation type="submission" date="2024-09" db="EMBL/GenBank/DDBJ databases">
        <authorList>
            <person name="Sun Q."/>
            <person name="Mori K."/>
        </authorList>
    </citation>
    <scope>NUCLEOTIDE SEQUENCE [LARGE SCALE GENOMIC DNA]</scope>
    <source>
        <strain evidence="1 2">JCM 3324</strain>
    </source>
</reference>
<proteinExistence type="predicted"/>
<comment type="caution">
    <text evidence="1">The sequence shown here is derived from an EMBL/GenBank/DDBJ whole genome shotgun (WGS) entry which is preliminary data.</text>
</comment>
<keyword evidence="2" id="KW-1185">Reference proteome</keyword>
<dbReference type="EMBL" id="JBHMCF010000039">
    <property type="protein sequence ID" value="MFB9474666.1"/>
    <property type="molecule type" value="Genomic_DNA"/>
</dbReference>
<sequence>MKDIVDFAAPAGPLGTLAEALVLRRYMTKLILLRNEHLRRTTEATMQ</sequence>
<gene>
    <name evidence="1" type="ORF">ACFFR3_34655</name>
</gene>
<dbReference type="RefSeq" id="WP_345390464.1">
    <property type="nucleotide sequence ID" value="NZ_BAAAXS010000001.1"/>
</dbReference>
<dbReference type="Proteomes" id="UP001589568">
    <property type="component" value="Unassembled WGS sequence"/>
</dbReference>
<evidence type="ECO:0000313" key="2">
    <source>
        <dbReference type="Proteomes" id="UP001589568"/>
    </source>
</evidence>
<name>A0ABV5NWT8_9ACTN</name>
<protein>
    <submittedName>
        <fullName evidence="1">Uncharacterized protein</fullName>
    </submittedName>
</protein>
<accession>A0ABV5NWT8</accession>